<reference evidence="2" key="1">
    <citation type="submission" date="2019-03" db="EMBL/GenBank/DDBJ databases">
        <authorList>
            <person name="Mank J."/>
            <person name="Almeida P."/>
        </authorList>
    </citation>
    <scope>NUCLEOTIDE SEQUENCE</scope>
    <source>
        <strain evidence="2">78183</strain>
    </source>
</reference>
<keyword evidence="1" id="KW-0812">Transmembrane</keyword>
<keyword evidence="1" id="KW-0472">Membrane</keyword>
<evidence type="ECO:0000256" key="1">
    <source>
        <dbReference type="SAM" id="Phobius"/>
    </source>
</evidence>
<protein>
    <recommendedName>
        <fullName evidence="3">Transmembrane protein</fullName>
    </recommendedName>
</protein>
<feature type="transmembrane region" description="Helical" evidence="1">
    <location>
        <begin position="60"/>
        <end position="83"/>
    </location>
</feature>
<organism evidence="2">
    <name type="scientific">Salix viminalis</name>
    <name type="common">Common osier</name>
    <name type="synonym">Basket willow</name>
    <dbReference type="NCBI Taxonomy" id="40686"/>
    <lineage>
        <taxon>Eukaryota</taxon>
        <taxon>Viridiplantae</taxon>
        <taxon>Streptophyta</taxon>
        <taxon>Embryophyta</taxon>
        <taxon>Tracheophyta</taxon>
        <taxon>Spermatophyta</taxon>
        <taxon>Magnoliopsida</taxon>
        <taxon>eudicotyledons</taxon>
        <taxon>Gunneridae</taxon>
        <taxon>Pentapetalae</taxon>
        <taxon>rosids</taxon>
        <taxon>fabids</taxon>
        <taxon>Malpighiales</taxon>
        <taxon>Salicaceae</taxon>
        <taxon>Saliceae</taxon>
        <taxon>Salix</taxon>
    </lineage>
</organism>
<dbReference type="EMBL" id="CAADRP010002118">
    <property type="protein sequence ID" value="VFU61504.1"/>
    <property type="molecule type" value="Genomic_DNA"/>
</dbReference>
<accession>A0A6N2N780</accession>
<evidence type="ECO:0000313" key="2">
    <source>
        <dbReference type="EMBL" id="VFU61504.1"/>
    </source>
</evidence>
<keyword evidence="1" id="KW-1133">Transmembrane helix</keyword>
<evidence type="ECO:0008006" key="3">
    <source>
        <dbReference type="Google" id="ProtNLM"/>
    </source>
</evidence>
<sequence length="85" mass="9767">MTRSLLNINLPILKSHRSFFPRGSLSSLGIPVLTAPKHSPIAFALSQNSKEKIRVGICRLWILMWNRQTRIVVLMVIVIIFLWEV</sequence>
<dbReference type="AlphaFoldDB" id="A0A6N2N780"/>
<gene>
    <name evidence="2" type="ORF">SVIM_LOCUS460507</name>
</gene>
<proteinExistence type="predicted"/>
<name>A0A6N2N780_SALVM</name>